<evidence type="ECO:0000313" key="2">
    <source>
        <dbReference type="EMBL" id="QDG52129.1"/>
    </source>
</evidence>
<dbReference type="InterPro" id="IPR014976">
    <property type="entry name" value="AbpA_HamA_C"/>
</dbReference>
<organism evidence="2 3">
    <name type="scientific">Persicimonas caeni</name>
    <dbReference type="NCBI Taxonomy" id="2292766"/>
    <lineage>
        <taxon>Bacteria</taxon>
        <taxon>Deltaproteobacteria</taxon>
        <taxon>Bradymonadales</taxon>
        <taxon>Bradymonadaceae</taxon>
        <taxon>Persicimonas</taxon>
    </lineage>
</organism>
<accession>A0A4Y6PVH9</accession>
<reference evidence="2 3" key="1">
    <citation type="submission" date="2019-06" db="EMBL/GenBank/DDBJ databases">
        <title>Persicimonas caeni gen. nov., sp. nov., a predatory bacterium isolated from solar saltern.</title>
        <authorList>
            <person name="Wang S."/>
        </authorList>
    </citation>
    <scope>NUCLEOTIDE SEQUENCE [LARGE SCALE GENOMIC DNA]</scope>
    <source>
        <strain evidence="2 3">YN101</strain>
    </source>
</reference>
<evidence type="ECO:0000313" key="3">
    <source>
        <dbReference type="Proteomes" id="UP000315995"/>
    </source>
</evidence>
<feature type="domain" description="Anti-bacteriophage protein A/HamA C-terminal" evidence="1">
    <location>
        <begin position="29"/>
        <end position="304"/>
    </location>
</feature>
<dbReference type="Proteomes" id="UP000315995">
    <property type="component" value="Chromosome"/>
</dbReference>
<protein>
    <submittedName>
        <fullName evidence="2">DUF1837 domain-containing protein</fullName>
    </submittedName>
</protein>
<dbReference type="RefSeq" id="WP_141198604.1">
    <property type="nucleotide sequence ID" value="NZ_CP041186.1"/>
</dbReference>
<dbReference type="Pfam" id="PF08878">
    <property type="entry name" value="HamA"/>
    <property type="match status" value="1"/>
</dbReference>
<dbReference type="EMBL" id="CP041186">
    <property type="protein sequence ID" value="QDG52129.1"/>
    <property type="molecule type" value="Genomic_DNA"/>
</dbReference>
<evidence type="ECO:0000259" key="1">
    <source>
        <dbReference type="Pfam" id="PF08878"/>
    </source>
</evidence>
<name>A0A4Y6PVH9_PERCE</name>
<sequence length="306" mass="35627">MSLSEQIDVDFEQLRVQFDAFMDTLYVVRDHFNIPPEKDHVATCISYADLQEMREEFVVELVNCIEDFVYSKAKQTEMLALFEKKRSERAASRHLFRHCVKKFRVSSVKGQFSELLLSNLIQYFFKAVPLLRKMKITTNPELERNGADAIHIGRRGDKFILYIGEAKTYDRKSGGLRDALTDAVGDLIQHHYKNHRRELDLYVYDEFLPPELEAVAQGYQSGEATNIEVHLVCIVTYDEKNSWNGATRQEILDSVIDSIWSQTQRAKSWKVFESIPTNLIPRINYILFPVQEMDDLLNMFKQELGV</sequence>
<accession>A0A5B8Y6Y8</accession>
<proteinExistence type="predicted"/>
<keyword evidence="3" id="KW-1185">Reference proteome</keyword>
<dbReference type="OrthoDB" id="785623at2"/>
<dbReference type="AlphaFoldDB" id="A0A4Y6PVH9"/>
<gene>
    <name evidence="2" type="ORF">FIV42_15675</name>
</gene>